<comment type="caution">
    <text evidence="8">The sequence shown here is derived from an EMBL/GenBank/DDBJ whole genome shotgun (WGS) entry which is preliminary data.</text>
</comment>
<reference evidence="8" key="2">
    <citation type="submission" date="2020-12" db="EMBL/GenBank/DDBJ databases">
        <authorList>
            <person name="Kanost M."/>
        </authorList>
    </citation>
    <scope>NUCLEOTIDE SEQUENCE</scope>
</reference>
<keyword evidence="4" id="KW-0234">DNA repair</keyword>
<feature type="compositionally biased region" description="Basic and acidic residues" evidence="6">
    <location>
        <begin position="618"/>
        <end position="636"/>
    </location>
</feature>
<dbReference type="GO" id="GO:0031436">
    <property type="term" value="C:BRCA1-BARD1 complex"/>
    <property type="evidence" value="ECO:0007669"/>
    <property type="project" value="TreeGrafter"/>
</dbReference>
<evidence type="ECO:0000313" key="8">
    <source>
        <dbReference type="EMBL" id="KAG6458275.1"/>
    </source>
</evidence>
<feature type="compositionally biased region" description="Basic and acidic residues" evidence="6">
    <location>
        <begin position="656"/>
        <end position="670"/>
    </location>
</feature>
<dbReference type="SMART" id="SM00292">
    <property type="entry name" value="BRCT"/>
    <property type="match status" value="2"/>
</dbReference>
<evidence type="ECO:0000259" key="7">
    <source>
        <dbReference type="PROSITE" id="PS50172"/>
    </source>
</evidence>
<dbReference type="Pfam" id="PF16589">
    <property type="entry name" value="BRCT_2"/>
    <property type="match status" value="1"/>
</dbReference>
<dbReference type="PANTHER" id="PTHR13763:SF0">
    <property type="entry name" value="BREAST CANCER TYPE 1 SUSCEPTIBILITY PROTEIN"/>
    <property type="match status" value="1"/>
</dbReference>
<accession>A0A921ZIM7</accession>
<organism evidence="8 9">
    <name type="scientific">Manduca sexta</name>
    <name type="common">Tobacco hawkmoth</name>
    <name type="synonym">Tobacco hornworm</name>
    <dbReference type="NCBI Taxonomy" id="7130"/>
    <lineage>
        <taxon>Eukaryota</taxon>
        <taxon>Metazoa</taxon>
        <taxon>Ecdysozoa</taxon>
        <taxon>Arthropoda</taxon>
        <taxon>Hexapoda</taxon>
        <taxon>Insecta</taxon>
        <taxon>Pterygota</taxon>
        <taxon>Neoptera</taxon>
        <taxon>Endopterygota</taxon>
        <taxon>Lepidoptera</taxon>
        <taxon>Glossata</taxon>
        <taxon>Ditrysia</taxon>
        <taxon>Bombycoidea</taxon>
        <taxon>Sphingidae</taxon>
        <taxon>Sphinginae</taxon>
        <taxon>Sphingini</taxon>
        <taxon>Manduca</taxon>
    </lineage>
</organism>
<comment type="subcellular location">
    <subcellularLocation>
        <location evidence="1">Nucleus</location>
    </subcellularLocation>
</comment>
<gene>
    <name evidence="8" type="ORF">O3G_MSEX010776</name>
</gene>
<dbReference type="GO" id="GO:0004842">
    <property type="term" value="F:ubiquitin-protein transferase activity"/>
    <property type="evidence" value="ECO:0007669"/>
    <property type="project" value="TreeGrafter"/>
</dbReference>
<proteinExistence type="predicted"/>
<feature type="region of interest" description="Disordered" evidence="6">
    <location>
        <begin position="23"/>
        <end position="43"/>
    </location>
</feature>
<dbReference type="GO" id="GO:0000724">
    <property type="term" value="P:double-strand break repair via homologous recombination"/>
    <property type="evidence" value="ECO:0007669"/>
    <property type="project" value="TreeGrafter"/>
</dbReference>
<evidence type="ECO:0000256" key="5">
    <source>
        <dbReference type="ARBA" id="ARBA00023242"/>
    </source>
</evidence>
<dbReference type="Proteomes" id="UP000791440">
    <property type="component" value="Unassembled WGS sequence"/>
</dbReference>
<evidence type="ECO:0000256" key="2">
    <source>
        <dbReference type="ARBA" id="ARBA00022737"/>
    </source>
</evidence>
<reference evidence="8" key="1">
    <citation type="journal article" date="2016" name="Insect Biochem. Mol. Biol.">
        <title>Multifaceted biological insights from a draft genome sequence of the tobacco hornworm moth, Manduca sexta.</title>
        <authorList>
            <person name="Kanost M.R."/>
            <person name="Arrese E.L."/>
            <person name="Cao X."/>
            <person name="Chen Y.R."/>
            <person name="Chellapilla S."/>
            <person name="Goldsmith M.R."/>
            <person name="Grosse-Wilde E."/>
            <person name="Heckel D.G."/>
            <person name="Herndon N."/>
            <person name="Jiang H."/>
            <person name="Papanicolaou A."/>
            <person name="Qu J."/>
            <person name="Soulages J.L."/>
            <person name="Vogel H."/>
            <person name="Walters J."/>
            <person name="Waterhouse R.M."/>
            <person name="Ahn S.J."/>
            <person name="Almeida F.C."/>
            <person name="An C."/>
            <person name="Aqrawi P."/>
            <person name="Bretschneider A."/>
            <person name="Bryant W.B."/>
            <person name="Bucks S."/>
            <person name="Chao H."/>
            <person name="Chevignon G."/>
            <person name="Christen J.M."/>
            <person name="Clarke D.F."/>
            <person name="Dittmer N.T."/>
            <person name="Ferguson L.C.F."/>
            <person name="Garavelou S."/>
            <person name="Gordon K.H.J."/>
            <person name="Gunaratna R.T."/>
            <person name="Han Y."/>
            <person name="Hauser F."/>
            <person name="He Y."/>
            <person name="Heidel-Fischer H."/>
            <person name="Hirsh A."/>
            <person name="Hu Y."/>
            <person name="Jiang H."/>
            <person name="Kalra D."/>
            <person name="Klinner C."/>
            <person name="Konig C."/>
            <person name="Kovar C."/>
            <person name="Kroll A.R."/>
            <person name="Kuwar S.S."/>
            <person name="Lee S.L."/>
            <person name="Lehman R."/>
            <person name="Li K."/>
            <person name="Li Z."/>
            <person name="Liang H."/>
            <person name="Lovelace S."/>
            <person name="Lu Z."/>
            <person name="Mansfield J.H."/>
            <person name="McCulloch K.J."/>
            <person name="Mathew T."/>
            <person name="Morton B."/>
            <person name="Muzny D.M."/>
            <person name="Neunemann D."/>
            <person name="Ongeri F."/>
            <person name="Pauchet Y."/>
            <person name="Pu L.L."/>
            <person name="Pyrousis I."/>
            <person name="Rao X.J."/>
            <person name="Redding A."/>
            <person name="Roesel C."/>
            <person name="Sanchez-Gracia A."/>
            <person name="Schaack S."/>
            <person name="Shukla A."/>
            <person name="Tetreau G."/>
            <person name="Wang Y."/>
            <person name="Xiong G.H."/>
            <person name="Traut W."/>
            <person name="Walsh T.K."/>
            <person name="Worley K.C."/>
            <person name="Wu D."/>
            <person name="Wu W."/>
            <person name="Wu Y.Q."/>
            <person name="Zhang X."/>
            <person name="Zou Z."/>
            <person name="Zucker H."/>
            <person name="Briscoe A.D."/>
            <person name="Burmester T."/>
            <person name="Clem R.J."/>
            <person name="Feyereisen R."/>
            <person name="Grimmelikhuijzen C.J.P."/>
            <person name="Hamodrakas S.J."/>
            <person name="Hansson B.S."/>
            <person name="Huguet E."/>
            <person name="Jermiin L.S."/>
            <person name="Lan Q."/>
            <person name="Lehman H.K."/>
            <person name="Lorenzen M."/>
            <person name="Merzendorfer H."/>
            <person name="Michalopoulos I."/>
            <person name="Morton D.B."/>
            <person name="Muthukrishnan S."/>
            <person name="Oakeshott J.G."/>
            <person name="Palmer W."/>
            <person name="Park Y."/>
            <person name="Passarelli A.L."/>
            <person name="Rozas J."/>
            <person name="Schwartz L.M."/>
            <person name="Smith W."/>
            <person name="Southgate A."/>
            <person name="Vilcinskas A."/>
            <person name="Vogt R."/>
            <person name="Wang P."/>
            <person name="Werren J."/>
            <person name="Yu X.Q."/>
            <person name="Zhou J.J."/>
            <person name="Brown S.J."/>
            <person name="Scherer S.E."/>
            <person name="Richards S."/>
            <person name="Blissard G.W."/>
        </authorList>
    </citation>
    <scope>NUCLEOTIDE SEQUENCE</scope>
</reference>
<evidence type="ECO:0000256" key="4">
    <source>
        <dbReference type="ARBA" id="ARBA00023204"/>
    </source>
</evidence>
<keyword evidence="2" id="KW-0677">Repeat</keyword>
<dbReference type="InterPro" id="IPR031099">
    <property type="entry name" value="BRCA1-associated"/>
</dbReference>
<feature type="region of interest" description="Disordered" evidence="6">
    <location>
        <begin position="218"/>
        <end position="249"/>
    </location>
</feature>
<keyword evidence="9" id="KW-1185">Reference proteome</keyword>
<feature type="compositionally biased region" description="Polar residues" evidence="6">
    <location>
        <begin position="637"/>
        <end position="655"/>
    </location>
</feature>
<dbReference type="PANTHER" id="PTHR13763">
    <property type="entry name" value="BREAST CANCER TYPE 1 SUSCEPTIBILITY PROTEIN BRCA1"/>
    <property type="match status" value="1"/>
</dbReference>
<dbReference type="PROSITE" id="PS50172">
    <property type="entry name" value="BRCT"/>
    <property type="match status" value="1"/>
</dbReference>
<feature type="region of interest" description="Disordered" evidence="6">
    <location>
        <begin position="134"/>
        <end position="166"/>
    </location>
</feature>
<evidence type="ECO:0000313" key="9">
    <source>
        <dbReference type="Proteomes" id="UP000791440"/>
    </source>
</evidence>
<dbReference type="Pfam" id="PF00533">
    <property type="entry name" value="BRCT"/>
    <property type="match status" value="1"/>
</dbReference>
<evidence type="ECO:0000256" key="1">
    <source>
        <dbReference type="ARBA" id="ARBA00004123"/>
    </source>
</evidence>
<protein>
    <recommendedName>
        <fullName evidence="7">BRCT domain-containing protein</fullName>
    </recommendedName>
</protein>
<keyword evidence="5" id="KW-0539">Nucleus</keyword>
<dbReference type="GO" id="GO:0070531">
    <property type="term" value="C:BRCA1-A complex"/>
    <property type="evidence" value="ECO:0007669"/>
    <property type="project" value="TreeGrafter"/>
</dbReference>
<evidence type="ECO:0000256" key="6">
    <source>
        <dbReference type="SAM" id="MobiDB-lite"/>
    </source>
</evidence>
<feature type="compositionally biased region" description="Polar residues" evidence="6">
    <location>
        <begin position="156"/>
        <end position="166"/>
    </location>
</feature>
<feature type="compositionally biased region" description="Basic and acidic residues" evidence="6">
    <location>
        <begin position="142"/>
        <end position="155"/>
    </location>
</feature>
<name>A0A921ZIM7_MANSE</name>
<evidence type="ECO:0000256" key="3">
    <source>
        <dbReference type="ARBA" id="ARBA00022763"/>
    </source>
</evidence>
<sequence>MLDTPGEFASRDDPSKNVKEWLASSQNHFSAPITPSEQASQEKSPVAELQVQSKVLVHTSTVVLHKPTKVVCATIAQDDWDKIEPMTETVDKDKENVVGPIDTDLFDINDNSYTMQNPRRSLRKKDGKIIDFINIQSQSSSEKPDSKEKNTENDNKTSSIKQNWNNVKRMRKEFSKLNKKNKNKLNVSIEMYKKTQQSSNKSNIDIPVAVSEQVLEIDDNTPNGENERNSDLHTADNLPQRDCSSNPSKAIYMLDNPDRSDNNMKKHLEKNTNKSSLINAKSITTAKQIVISSHTPSQISIKIGDRVTNIIINKDKNDSPLKASTDREVQVSLGPYKISASNNNCLEVEDQTKSKINNEMAQKIVINTDNKLLSTDKAGTPANKSISTKKNTASAETATAQFEITESVERELSKIMECENINDEQCNFCNISNNKTTTQVGPTIHLDKNKRSRETTTDCDLPKSKKMKTISEDIGEMCITNSHTSHCDKNDKNESELVTYEAVIDQVFGNIDKDIENEHRGTPTATSKIGTVGKDVRTLTQKSKIVSIPGSNQSESFTNIKDYYDQKESENMFSLGEKDNENGDRTLKNIVRESTQQQVHNLLTPVMCRNLELQEYTPHIDDKDDESDKSIVEDTPQKNVSYSKLRQKNESSINKLEQKLNPPEKDEKKTVVKQKSRSVINLTESVEFNKSNKDGTIIECVTKKHALETPLTINKFVDHIKHKSTPVARKSLNFENENTEDEDPEITLCPTSDVAKNTQEKEFMTKAFENTPESPRMRSLALKNLNTANNKRLCIAGSCLTSSEITKLKNLCASLKWVYVDKYTKDVTHLVVGVDEDYKSQRSVKYMSALAAGKWIVKFEVLDSTGEPGPKRSRIAKRKLFQGITFYCMPPFSVLDVNTLKTMLEAAGGRVVNEIKQVRVTEDTPGPALLLAEPENTQEDRFIYLTVELGIVPVNYEWVLNSLGNYTVGSLQDLLLCPASLLPKKTSQWPSCFFTREYDE</sequence>
<dbReference type="GO" id="GO:0045944">
    <property type="term" value="P:positive regulation of transcription by RNA polymerase II"/>
    <property type="evidence" value="ECO:0007669"/>
    <property type="project" value="TreeGrafter"/>
</dbReference>
<feature type="compositionally biased region" description="Basic and acidic residues" evidence="6">
    <location>
        <begin position="225"/>
        <end position="234"/>
    </location>
</feature>
<dbReference type="EMBL" id="JH668578">
    <property type="protein sequence ID" value="KAG6458274.1"/>
    <property type="molecule type" value="Genomic_DNA"/>
</dbReference>
<feature type="domain" description="BRCT" evidence="7">
    <location>
        <begin position="876"/>
        <end position="976"/>
    </location>
</feature>
<dbReference type="InterPro" id="IPR001357">
    <property type="entry name" value="BRCT_dom"/>
</dbReference>
<feature type="region of interest" description="Disordered" evidence="6">
    <location>
        <begin position="618"/>
        <end position="671"/>
    </location>
</feature>
<keyword evidence="3" id="KW-0227">DNA damage</keyword>
<dbReference type="AlphaFoldDB" id="A0A921ZIM7"/>
<dbReference type="EMBL" id="JH668578">
    <property type="protein sequence ID" value="KAG6458275.1"/>
    <property type="molecule type" value="Genomic_DNA"/>
</dbReference>